<evidence type="ECO:0000259" key="10">
    <source>
        <dbReference type="Pfam" id="PF00288"/>
    </source>
</evidence>
<feature type="domain" description="Nucleotidyl transferase" evidence="11">
    <location>
        <begin position="388"/>
        <end position="669"/>
    </location>
</feature>
<dbReference type="PRINTS" id="PR00959">
    <property type="entry name" value="MEVGALKINASE"/>
</dbReference>
<dbReference type="InterPro" id="IPR020568">
    <property type="entry name" value="Ribosomal_Su5_D2-typ_SF"/>
</dbReference>
<proteinExistence type="inferred from homology"/>
<comment type="caution">
    <text evidence="12">The sequence shown here is derived from an EMBL/GenBank/DDBJ whole genome shotgun (WGS) entry which is preliminary data.</text>
</comment>
<dbReference type="GO" id="GO:0009536">
    <property type="term" value="C:plastid"/>
    <property type="evidence" value="ECO:0007669"/>
    <property type="project" value="UniProtKB-SubCell"/>
</dbReference>
<dbReference type="GO" id="GO:0016301">
    <property type="term" value="F:kinase activity"/>
    <property type="evidence" value="ECO:0007669"/>
    <property type="project" value="UniProtKB-KW"/>
</dbReference>
<dbReference type="EMBL" id="BLQM01000300">
    <property type="protein sequence ID" value="GMH81417.1"/>
    <property type="molecule type" value="Genomic_DNA"/>
</dbReference>
<dbReference type="SUPFAM" id="SSF53448">
    <property type="entry name" value="Nucleotide-diphospho-sugar transferases"/>
    <property type="match status" value="1"/>
</dbReference>
<feature type="domain" description="GHMP kinase N-terminal" evidence="10">
    <location>
        <begin position="123"/>
        <end position="207"/>
    </location>
</feature>
<evidence type="ECO:0000256" key="1">
    <source>
        <dbReference type="ARBA" id="ARBA00004474"/>
    </source>
</evidence>
<dbReference type="PANTHER" id="PTHR43197:SF1">
    <property type="entry name" value="UTP--GLUCOSE-1-PHOSPHATE URIDYLYLTRANSFERASE"/>
    <property type="match status" value="1"/>
</dbReference>
<evidence type="ECO:0000256" key="4">
    <source>
        <dbReference type="ARBA" id="ARBA00022679"/>
    </source>
</evidence>
<evidence type="ECO:0000256" key="6">
    <source>
        <dbReference type="ARBA" id="ARBA00022741"/>
    </source>
</evidence>
<dbReference type="InterPro" id="IPR029044">
    <property type="entry name" value="Nucleotide-diphossugar_trans"/>
</dbReference>
<evidence type="ECO:0000256" key="2">
    <source>
        <dbReference type="ARBA" id="ARBA00006890"/>
    </source>
</evidence>
<dbReference type="InterPro" id="IPR036554">
    <property type="entry name" value="GHMP_kinase_C_sf"/>
</dbReference>
<gene>
    <name evidence="12" type="ORF">TL16_g08923</name>
</gene>
<dbReference type="AlphaFoldDB" id="A0A9W7B022"/>
<comment type="subcellular location">
    <subcellularLocation>
        <location evidence="1">Plastid</location>
    </subcellularLocation>
</comment>
<dbReference type="GO" id="GO:0005524">
    <property type="term" value="F:ATP binding"/>
    <property type="evidence" value="ECO:0007669"/>
    <property type="project" value="UniProtKB-KW"/>
</dbReference>
<accession>A0A9W7B022</accession>
<comment type="similarity">
    <text evidence="2">Belongs to the UDPGP type 2 family.</text>
</comment>
<comment type="catalytic activity">
    <reaction evidence="9">
        <text>alpha-D-glucose 1-phosphate + UTP + H(+) = UDP-alpha-D-glucose + diphosphate</text>
        <dbReference type="Rhea" id="RHEA:19889"/>
        <dbReference type="ChEBI" id="CHEBI:15378"/>
        <dbReference type="ChEBI" id="CHEBI:33019"/>
        <dbReference type="ChEBI" id="CHEBI:46398"/>
        <dbReference type="ChEBI" id="CHEBI:58601"/>
        <dbReference type="ChEBI" id="CHEBI:58885"/>
        <dbReference type="EC" id="2.7.7.9"/>
    </reaction>
</comment>
<dbReference type="InterPro" id="IPR014721">
    <property type="entry name" value="Ribsml_uS5_D2-typ_fold_subgr"/>
</dbReference>
<evidence type="ECO:0000256" key="7">
    <source>
        <dbReference type="ARBA" id="ARBA00022777"/>
    </source>
</evidence>
<dbReference type="Gene3D" id="3.30.230.10">
    <property type="match status" value="1"/>
</dbReference>
<keyword evidence="6" id="KW-0547">Nucleotide-binding</keyword>
<evidence type="ECO:0000259" key="11">
    <source>
        <dbReference type="Pfam" id="PF00483"/>
    </source>
</evidence>
<evidence type="ECO:0000256" key="9">
    <source>
        <dbReference type="ARBA" id="ARBA00048128"/>
    </source>
</evidence>
<reference evidence="13" key="1">
    <citation type="journal article" date="2023" name="Commun. Biol.">
        <title>Genome analysis of Parmales, the sister group of diatoms, reveals the evolutionary specialization of diatoms from phago-mixotrophs to photoautotrophs.</title>
        <authorList>
            <person name="Ban H."/>
            <person name="Sato S."/>
            <person name="Yoshikawa S."/>
            <person name="Yamada K."/>
            <person name="Nakamura Y."/>
            <person name="Ichinomiya M."/>
            <person name="Sato N."/>
            <person name="Blanc-Mathieu R."/>
            <person name="Endo H."/>
            <person name="Kuwata A."/>
            <person name="Ogata H."/>
        </authorList>
    </citation>
    <scope>NUCLEOTIDE SEQUENCE [LARGE SCALE GENOMIC DNA]</scope>
</reference>
<dbReference type="InterPro" id="IPR006203">
    <property type="entry name" value="GHMP_knse_ATP-bd_CS"/>
</dbReference>
<dbReference type="GO" id="GO:0003983">
    <property type="term" value="F:UTP:glucose-1-phosphate uridylyltransferase activity"/>
    <property type="evidence" value="ECO:0007669"/>
    <property type="project" value="UniProtKB-EC"/>
</dbReference>
<sequence>MAKETEFDGYSDPYISLFVPGRICLFGEHTDWAGAFRRFNSSIAVGSTIVSGTNQGLFARVRKHSSKLIVHSILPPNLNPDSFLSTSPHHTIKKTGSNRISLSADMNITSLKTIASKGGFFSYAAGVACKILTDYKVSGLEVDNYKSTLPVAKGLSSSAAVCVLVARAFNRVFELKGTTRFEMEYAYSGENLTPSRCGRMDQACAFGQRPTCLTYDADDLDVQEISVGKPLHYLLVDLAFEGKSTTQILQGLQSAFPFPQDDTQKKAHHLFGAFNLSICERAIEALKNGDAAVLGSLMVEAQTEFQAITQPLCPSQLTMPLANKVLNHPPLQNLIFGGKGVGSQGDGTVQFLCKSESDRSAVADVLSKDFPNMTSLPLTLEPTGKIRKAVILAAGFGNNHYPATAAISVVFFPLVSSGVTKPALLIHVEELDSSGIEEIAIICQPSTAPQIRALFHNKLSAQNWSKLNPVQKIYAKKLKTLGLKVKIILQQNQEGMAHALSHSETFCNSEPFLLVISHHLMSSSTSSNCFTQLLNAFDSSNGNDMIGVRKIEKEDVGKYGVCKCKSYKVYDAMEVSEMKEKPLESYATANLNTEGLDDNYLSFFGIYALKAHIFPIISSKLKENARSEEGGFNLTDVLNEVNKHYEVNCYELEGERYDLTKPKSYAEAVNVWSKK</sequence>
<keyword evidence="8" id="KW-0067">ATP-binding</keyword>
<dbReference type="PANTHER" id="PTHR43197">
    <property type="entry name" value="UTP--GLUCOSE-1-PHOSPHATE URIDYLYLTRANSFERASE"/>
    <property type="match status" value="1"/>
</dbReference>
<dbReference type="PROSITE" id="PS00627">
    <property type="entry name" value="GHMP_KINASES_ATP"/>
    <property type="match status" value="1"/>
</dbReference>
<dbReference type="EC" id="2.7.7.9" evidence="3"/>
<evidence type="ECO:0000256" key="5">
    <source>
        <dbReference type="ARBA" id="ARBA00022695"/>
    </source>
</evidence>
<name>A0A9W7B022_9STRA</name>
<dbReference type="Proteomes" id="UP001162640">
    <property type="component" value="Unassembled WGS sequence"/>
</dbReference>
<dbReference type="SUPFAM" id="SSF55060">
    <property type="entry name" value="GHMP Kinase, C-terminal domain"/>
    <property type="match status" value="1"/>
</dbReference>
<protein>
    <recommendedName>
        <fullName evidence="3">UTP--glucose-1-phosphate uridylyltransferase</fullName>
        <ecNumber evidence="3">2.7.7.9</ecNumber>
    </recommendedName>
</protein>
<dbReference type="InterPro" id="IPR005771">
    <property type="entry name" value="GalU_uridylyltTrfase_bac/arc"/>
</dbReference>
<organism evidence="12 13">
    <name type="scientific">Triparma laevis f. inornata</name>
    <dbReference type="NCBI Taxonomy" id="1714386"/>
    <lineage>
        <taxon>Eukaryota</taxon>
        <taxon>Sar</taxon>
        <taxon>Stramenopiles</taxon>
        <taxon>Ochrophyta</taxon>
        <taxon>Bolidophyceae</taxon>
        <taxon>Parmales</taxon>
        <taxon>Triparmaceae</taxon>
        <taxon>Triparma</taxon>
    </lineage>
</organism>
<keyword evidence="7" id="KW-0418">Kinase</keyword>
<dbReference type="InterPro" id="IPR005835">
    <property type="entry name" value="NTP_transferase_dom"/>
</dbReference>
<evidence type="ECO:0000313" key="13">
    <source>
        <dbReference type="Proteomes" id="UP001162640"/>
    </source>
</evidence>
<dbReference type="InterPro" id="IPR006204">
    <property type="entry name" value="GHMP_kinase_N_dom"/>
</dbReference>
<dbReference type="Pfam" id="PF00483">
    <property type="entry name" value="NTP_transferase"/>
    <property type="match status" value="1"/>
</dbReference>
<keyword evidence="5" id="KW-0548">Nucleotidyltransferase</keyword>
<keyword evidence="4" id="KW-0808">Transferase</keyword>
<dbReference type="Pfam" id="PF00288">
    <property type="entry name" value="GHMP_kinases_N"/>
    <property type="match status" value="1"/>
</dbReference>
<dbReference type="GO" id="GO:0006011">
    <property type="term" value="P:UDP-alpha-D-glucose metabolic process"/>
    <property type="evidence" value="ECO:0007669"/>
    <property type="project" value="InterPro"/>
</dbReference>
<dbReference type="SUPFAM" id="SSF54211">
    <property type="entry name" value="Ribosomal protein S5 domain 2-like"/>
    <property type="match status" value="1"/>
</dbReference>
<evidence type="ECO:0000256" key="8">
    <source>
        <dbReference type="ARBA" id="ARBA00022840"/>
    </source>
</evidence>
<evidence type="ECO:0000256" key="3">
    <source>
        <dbReference type="ARBA" id="ARBA00012415"/>
    </source>
</evidence>
<evidence type="ECO:0000313" key="12">
    <source>
        <dbReference type="EMBL" id="GMH81417.1"/>
    </source>
</evidence>
<dbReference type="Gene3D" id="3.90.550.10">
    <property type="entry name" value="Spore Coat Polysaccharide Biosynthesis Protein SpsA, Chain A"/>
    <property type="match status" value="1"/>
</dbReference>